<reference evidence="5 6" key="1">
    <citation type="submission" date="2019-10" db="EMBL/GenBank/DDBJ databases">
        <title>Evaluation of single-gene subtyping targets for Pseudomonas.</title>
        <authorList>
            <person name="Reichler S.J."/>
            <person name="Orsi R.H."/>
            <person name="Wiedmann M."/>
            <person name="Martin N.H."/>
            <person name="Murphy S.I."/>
        </authorList>
    </citation>
    <scope>NUCLEOTIDE SEQUENCE [LARGE SCALE GENOMIC DNA]</scope>
    <source>
        <strain evidence="4 6">FSL R10-1876</strain>
        <strain evidence="3 7">FSL R10-2107</strain>
        <strain evidence="2 5">FSL R10-2932</strain>
    </source>
</reference>
<dbReference type="EMBL" id="WIVV01000140">
    <property type="protein sequence ID" value="MQU45150.1"/>
    <property type="molecule type" value="Genomic_DNA"/>
</dbReference>
<sequence>MSGNTGGKNLKSNAATFWMMLLACVLIVLGDVRFIIGSIGYWLAWSVVGFAGFFLTGTVFSRKISVDLFVYLIGFFLVFISFILSGFVNQDMYTLYQGFKMFCVMVIFFCIYINAKRLSGDDFYIISMVCIAVGLCFFLLCKYVYKDFYILLGDGRQGSLFAYPGVLWKTPVFFTGFIISGAIFAGKNKVLALLAVIAAMYLLIMDSSRTGFLIIAMIALLFIMLCAYLKPKLAVICSLLLLISGICLLVLYGGGFISFGHADEPLVLNRLAAGDPIRAKMLLDGITHAEECVPLGCGFGTATSWVDGGPMVVHNAYLSSIGDLGVAGFIGMAVLMISPIVFFLCNIRHFNVLDSESTKKLAFSIAAMGGGIGYAFLLMLHPLSTELSEWGIWIVMVSILSVFSKHVDVNKLNVQAEA</sequence>
<feature type="transmembrane region" description="Helical" evidence="1">
    <location>
        <begin position="12"/>
        <end position="36"/>
    </location>
</feature>
<dbReference type="EMBL" id="WIVX01000134">
    <property type="protein sequence ID" value="MQU33859.1"/>
    <property type="molecule type" value="Genomic_DNA"/>
</dbReference>
<dbReference type="EMBL" id="WIWF01000121">
    <property type="protein sequence ID" value="MQT76996.1"/>
    <property type="molecule type" value="Genomic_DNA"/>
</dbReference>
<evidence type="ECO:0000313" key="6">
    <source>
        <dbReference type="Proteomes" id="UP000466863"/>
    </source>
</evidence>
<evidence type="ECO:0000256" key="1">
    <source>
        <dbReference type="SAM" id="Phobius"/>
    </source>
</evidence>
<dbReference type="PANTHER" id="PTHR37422:SF13">
    <property type="entry name" value="LIPOPOLYSACCHARIDE BIOSYNTHESIS PROTEIN PA4999-RELATED"/>
    <property type="match status" value="1"/>
</dbReference>
<dbReference type="AlphaFoldDB" id="A0A6A7ZJ86"/>
<feature type="transmembrane region" description="Helical" evidence="1">
    <location>
        <begin position="326"/>
        <end position="349"/>
    </location>
</feature>
<keyword evidence="1" id="KW-0812">Transmembrane</keyword>
<organism evidence="2 5">
    <name type="scientific">Pseudomonas helleri</name>
    <dbReference type="NCBI Taxonomy" id="1608996"/>
    <lineage>
        <taxon>Bacteria</taxon>
        <taxon>Pseudomonadati</taxon>
        <taxon>Pseudomonadota</taxon>
        <taxon>Gammaproteobacteria</taxon>
        <taxon>Pseudomonadales</taxon>
        <taxon>Pseudomonadaceae</taxon>
        <taxon>Pseudomonas</taxon>
    </lineage>
</organism>
<accession>A0A6A7ZJ86</accession>
<dbReference type="InterPro" id="IPR051533">
    <property type="entry name" value="WaaL-like"/>
</dbReference>
<feature type="transmembrane region" description="Helical" evidence="1">
    <location>
        <begin position="125"/>
        <end position="145"/>
    </location>
</feature>
<feature type="transmembrane region" description="Helical" evidence="1">
    <location>
        <begin position="165"/>
        <end position="185"/>
    </location>
</feature>
<feature type="transmembrane region" description="Helical" evidence="1">
    <location>
        <begin position="387"/>
        <end position="403"/>
    </location>
</feature>
<name>A0A6A7ZJ86_9PSED</name>
<protein>
    <recommendedName>
        <fullName evidence="8">O-antigen ligase domain-containing protein</fullName>
    </recommendedName>
</protein>
<feature type="transmembrane region" description="Helical" evidence="1">
    <location>
        <begin position="42"/>
        <end position="61"/>
    </location>
</feature>
<feature type="transmembrane region" description="Helical" evidence="1">
    <location>
        <begin position="361"/>
        <end position="381"/>
    </location>
</feature>
<dbReference type="Proteomes" id="UP000466863">
    <property type="component" value="Unassembled WGS sequence"/>
</dbReference>
<gene>
    <name evidence="4" type="ORF">GHO28_22010</name>
    <name evidence="3" type="ORF">GHO30_21165</name>
    <name evidence="2" type="ORF">GHO37_22275</name>
</gene>
<feature type="transmembrane region" description="Helical" evidence="1">
    <location>
        <begin position="190"/>
        <end position="205"/>
    </location>
</feature>
<feature type="transmembrane region" description="Helical" evidence="1">
    <location>
        <begin position="236"/>
        <end position="259"/>
    </location>
</feature>
<dbReference type="Proteomes" id="UP000447574">
    <property type="component" value="Unassembled WGS sequence"/>
</dbReference>
<evidence type="ECO:0000313" key="2">
    <source>
        <dbReference type="EMBL" id="MQT76996.1"/>
    </source>
</evidence>
<dbReference type="PANTHER" id="PTHR37422">
    <property type="entry name" value="TEICHURONIC ACID BIOSYNTHESIS PROTEIN TUAE"/>
    <property type="match status" value="1"/>
</dbReference>
<evidence type="ECO:0000313" key="7">
    <source>
        <dbReference type="Proteomes" id="UP000470186"/>
    </source>
</evidence>
<comment type="caution">
    <text evidence="2">The sequence shown here is derived from an EMBL/GenBank/DDBJ whole genome shotgun (WGS) entry which is preliminary data.</text>
</comment>
<feature type="transmembrane region" description="Helical" evidence="1">
    <location>
        <begin position="68"/>
        <end position="88"/>
    </location>
</feature>
<keyword evidence="1" id="KW-1133">Transmembrane helix</keyword>
<evidence type="ECO:0008006" key="8">
    <source>
        <dbReference type="Google" id="ProtNLM"/>
    </source>
</evidence>
<evidence type="ECO:0000313" key="5">
    <source>
        <dbReference type="Proteomes" id="UP000447574"/>
    </source>
</evidence>
<evidence type="ECO:0000313" key="3">
    <source>
        <dbReference type="EMBL" id="MQU33859.1"/>
    </source>
</evidence>
<feature type="transmembrane region" description="Helical" evidence="1">
    <location>
        <begin position="211"/>
        <end position="229"/>
    </location>
</feature>
<keyword evidence="1" id="KW-0472">Membrane</keyword>
<proteinExistence type="predicted"/>
<feature type="transmembrane region" description="Helical" evidence="1">
    <location>
        <begin position="94"/>
        <end position="113"/>
    </location>
</feature>
<keyword evidence="7" id="KW-1185">Reference proteome</keyword>
<dbReference type="RefSeq" id="WP_153351654.1">
    <property type="nucleotide sequence ID" value="NZ_JBQQKR010000144.1"/>
</dbReference>
<evidence type="ECO:0000313" key="4">
    <source>
        <dbReference type="EMBL" id="MQU45150.1"/>
    </source>
</evidence>
<dbReference type="Proteomes" id="UP000470186">
    <property type="component" value="Unassembled WGS sequence"/>
</dbReference>